<dbReference type="Proteomes" id="UP000634136">
    <property type="component" value="Unassembled WGS sequence"/>
</dbReference>
<organism evidence="2 3">
    <name type="scientific">Senna tora</name>
    <dbReference type="NCBI Taxonomy" id="362788"/>
    <lineage>
        <taxon>Eukaryota</taxon>
        <taxon>Viridiplantae</taxon>
        <taxon>Streptophyta</taxon>
        <taxon>Embryophyta</taxon>
        <taxon>Tracheophyta</taxon>
        <taxon>Spermatophyta</taxon>
        <taxon>Magnoliopsida</taxon>
        <taxon>eudicotyledons</taxon>
        <taxon>Gunneridae</taxon>
        <taxon>Pentapetalae</taxon>
        <taxon>rosids</taxon>
        <taxon>fabids</taxon>
        <taxon>Fabales</taxon>
        <taxon>Fabaceae</taxon>
        <taxon>Caesalpinioideae</taxon>
        <taxon>Cassia clade</taxon>
        <taxon>Senna</taxon>
    </lineage>
</organism>
<protein>
    <submittedName>
        <fullName evidence="2">Uncharacterized protein</fullName>
    </submittedName>
</protein>
<feature type="region of interest" description="Disordered" evidence="1">
    <location>
        <begin position="1"/>
        <end position="26"/>
    </location>
</feature>
<evidence type="ECO:0000256" key="1">
    <source>
        <dbReference type="SAM" id="MobiDB-lite"/>
    </source>
</evidence>
<dbReference type="EMBL" id="JAAIUW010000011">
    <property type="protein sequence ID" value="KAF7810557.1"/>
    <property type="molecule type" value="Genomic_DNA"/>
</dbReference>
<comment type="caution">
    <text evidence="2">The sequence shown here is derived from an EMBL/GenBank/DDBJ whole genome shotgun (WGS) entry which is preliminary data.</text>
</comment>
<evidence type="ECO:0000313" key="2">
    <source>
        <dbReference type="EMBL" id="KAF7810557.1"/>
    </source>
</evidence>
<accession>A0A834SYY5</accession>
<evidence type="ECO:0000313" key="3">
    <source>
        <dbReference type="Proteomes" id="UP000634136"/>
    </source>
</evidence>
<name>A0A834SYY5_9FABA</name>
<sequence length="26" mass="2956">MAPQPMPYDDPQTDNYDTPTTTRNSV</sequence>
<feature type="compositionally biased region" description="Polar residues" evidence="1">
    <location>
        <begin position="13"/>
        <end position="26"/>
    </location>
</feature>
<keyword evidence="3" id="KW-1185">Reference proteome</keyword>
<gene>
    <name evidence="2" type="ORF">G2W53_037300</name>
</gene>
<dbReference type="AlphaFoldDB" id="A0A834SYY5"/>
<reference evidence="2" key="1">
    <citation type="submission" date="2020-09" db="EMBL/GenBank/DDBJ databases">
        <title>Genome-Enabled Discovery of Anthraquinone Biosynthesis in Senna tora.</title>
        <authorList>
            <person name="Kang S.-H."/>
            <person name="Pandey R.P."/>
            <person name="Lee C.-M."/>
            <person name="Sim J.-S."/>
            <person name="Jeong J.-T."/>
            <person name="Choi B.-S."/>
            <person name="Jung M."/>
            <person name="Ginzburg D."/>
            <person name="Zhao K."/>
            <person name="Won S.Y."/>
            <person name="Oh T.-J."/>
            <person name="Yu Y."/>
            <person name="Kim N.-H."/>
            <person name="Lee O.R."/>
            <person name="Lee T.-H."/>
            <person name="Bashyal P."/>
            <person name="Kim T.-S."/>
            <person name="Lee W.-H."/>
            <person name="Kawkins C."/>
            <person name="Kim C.-K."/>
            <person name="Kim J.S."/>
            <person name="Ahn B.O."/>
            <person name="Rhee S.Y."/>
            <person name="Sohng J.K."/>
        </authorList>
    </citation>
    <scope>NUCLEOTIDE SEQUENCE</scope>
    <source>
        <tissue evidence="2">Leaf</tissue>
    </source>
</reference>
<proteinExistence type="predicted"/>